<keyword evidence="3" id="KW-1185">Reference proteome</keyword>
<gene>
    <name evidence="2" type="ORF">LOC62_03G003618</name>
</gene>
<evidence type="ECO:0000313" key="2">
    <source>
        <dbReference type="EMBL" id="WOO80107.1"/>
    </source>
</evidence>
<organism evidence="2 3">
    <name type="scientific">Vanrija pseudolonga</name>
    <dbReference type="NCBI Taxonomy" id="143232"/>
    <lineage>
        <taxon>Eukaryota</taxon>
        <taxon>Fungi</taxon>
        <taxon>Dikarya</taxon>
        <taxon>Basidiomycota</taxon>
        <taxon>Agaricomycotina</taxon>
        <taxon>Tremellomycetes</taxon>
        <taxon>Trichosporonales</taxon>
        <taxon>Trichosporonaceae</taxon>
        <taxon>Vanrija</taxon>
    </lineage>
</organism>
<dbReference type="RefSeq" id="XP_062626139.1">
    <property type="nucleotide sequence ID" value="XM_062770155.1"/>
</dbReference>
<dbReference type="GeneID" id="87806860"/>
<name>A0AAF0Y506_9TREE</name>
<evidence type="ECO:0000313" key="3">
    <source>
        <dbReference type="Proteomes" id="UP000827549"/>
    </source>
</evidence>
<accession>A0AAF0Y506</accession>
<proteinExistence type="predicted"/>
<dbReference type="EMBL" id="CP086716">
    <property type="protein sequence ID" value="WOO80107.1"/>
    <property type="molecule type" value="Genomic_DNA"/>
</dbReference>
<sequence length="144" mass="15980">MTKNKKYESDEEDFPEVKVKHGESMLVVADIIKHVKARPNDFLTSLPVGAITTNTPAARLAKLDEILIDLAQKFDLSPDLVKPGEAHRRQKRTDEFWLLEARAPAELGKRKAISQGNGAASKTAKLDPESPTPRSDTPSFADRF</sequence>
<dbReference type="AlphaFoldDB" id="A0AAF0Y506"/>
<feature type="region of interest" description="Disordered" evidence="1">
    <location>
        <begin position="108"/>
        <end position="144"/>
    </location>
</feature>
<evidence type="ECO:0000256" key="1">
    <source>
        <dbReference type="SAM" id="MobiDB-lite"/>
    </source>
</evidence>
<reference evidence="2" key="1">
    <citation type="submission" date="2023-10" db="EMBL/GenBank/DDBJ databases">
        <authorList>
            <person name="Noh H."/>
        </authorList>
    </citation>
    <scope>NUCLEOTIDE SEQUENCE</scope>
    <source>
        <strain evidence="2">DUCC4014</strain>
    </source>
</reference>
<dbReference type="Proteomes" id="UP000827549">
    <property type="component" value="Chromosome 3"/>
</dbReference>
<protein>
    <submittedName>
        <fullName evidence="2">Uncharacterized protein</fullName>
    </submittedName>
</protein>